<dbReference type="PANTHER" id="PTHR19446">
    <property type="entry name" value="REVERSE TRANSCRIPTASES"/>
    <property type="match status" value="1"/>
</dbReference>
<reference evidence="2 3" key="1">
    <citation type="submission" date="2019-08" db="EMBL/GenBank/DDBJ databases">
        <authorList>
            <person name="Alioto T."/>
            <person name="Alioto T."/>
            <person name="Gomez Garrido J."/>
        </authorList>
    </citation>
    <scope>NUCLEOTIDE SEQUENCE [LARGE SCALE GENOMIC DNA]</scope>
</reference>
<dbReference type="CDD" id="cd01650">
    <property type="entry name" value="RT_nLTR_like"/>
    <property type="match status" value="1"/>
</dbReference>
<gene>
    <name evidence="2" type="ORF">CINCED_3A011519</name>
</gene>
<dbReference type="InterPro" id="IPR043502">
    <property type="entry name" value="DNA/RNA_pol_sf"/>
</dbReference>
<keyword evidence="2" id="KW-0548">Nucleotidyltransferase</keyword>
<evidence type="ECO:0000313" key="3">
    <source>
        <dbReference type="Proteomes" id="UP000325440"/>
    </source>
</evidence>
<dbReference type="OrthoDB" id="6769052at2759"/>
<organism evidence="2 3">
    <name type="scientific">Cinara cedri</name>
    <dbReference type="NCBI Taxonomy" id="506608"/>
    <lineage>
        <taxon>Eukaryota</taxon>
        <taxon>Metazoa</taxon>
        <taxon>Ecdysozoa</taxon>
        <taxon>Arthropoda</taxon>
        <taxon>Hexapoda</taxon>
        <taxon>Insecta</taxon>
        <taxon>Pterygota</taxon>
        <taxon>Neoptera</taxon>
        <taxon>Paraneoptera</taxon>
        <taxon>Hemiptera</taxon>
        <taxon>Sternorrhyncha</taxon>
        <taxon>Aphidomorpha</taxon>
        <taxon>Aphidoidea</taxon>
        <taxon>Aphididae</taxon>
        <taxon>Lachninae</taxon>
        <taxon>Cinara</taxon>
    </lineage>
</organism>
<dbReference type="Pfam" id="PF24664">
    <property type="entry name" value="Monjiviricetes_fusion"/>
    <property type="match status" value="1"/>
</dbReference>
<keyword evidence="2" id="KW-0808">Transferase</keyword>
<dbReference type="AlphaFoldDB" id="A0A5E4N3S8"/>
<evidence type="ECO:0000313" key="2">
    <source>
        <dbReference type="EMBL" id="VVC37748.1"/>
    </source>
</evidence>
<dbReference type="EMBL" id="CABPRJ010001454">
    <property type="protein sequence ID" value="VVC37748.1"/>
    <property type="molecule type" value="Genomic_DNA"/>
</dbReference>
<dbReference type="InterPro" id="IPR000477">
    <property type="entry name" value="RT_dom"/>
</dbReference>
<proteinExistence type="predicted"/>
<name>A0A5E4N3S8_9HEMI</name>
<protein>
    <submittedName>
        <fullName evidence="2">Reverse transcriptase domain</fullName>
    </submittedName>
</protein>
<evidence type="ECO:0000259" key="1">
    <source>
        <dbReference type="PROSITE" id="PS50878"/>
    </source>
</evidence>
<dbReference type="GO" id="GO:0003964">
    <property type="term" value="F:RNA-directed DNA polymerase activity"/>
    <property type="evidence" value="ECO:0007669"/>
    <property type="project" value="UniProtKB-KW"/>
</dbReference>
<keyword evidence="2" id="KW-0695">RNA-directed DNA polymerase</keyword>
<sequence>MAKVARKLPHKASIHLTHIYNAILRLSNFPTQWKFSVIILFPKPNKPTGNPASYFPISLLPLVSKLLEKLILKRIYPIIVENNIIPNSQFGFREKHSTIHQIHRLADAISCSPENKQYTSAVFLDVSQAFYKVWHPGLLYKLKKILPPSFYLLLNSYLKEPFFAVSSGAEIYNISPILAGVSQGVVLSPTLYNIHTADQPIHPDTSVAEYADDKVIYSTHIDPLLTVSTSLQNHLDLFSLWYSQWRIKINETKSINTTLTLTGSKCKEIHQHRVYYTPLGNIISGLKINQTILVSHTSCGALDREGNCVGTTFTNPKGTWHKVIIQAKYSIQLAEEIATANNKENILILPSGSKLKLSDSYGLDQYKGEIVWQIEHQECSIREFDVLYDGEASLVKATTYNSNTESFIVETNHTAISLKKLSLSYACNIPVYKTDNPQLLIIADQNYADSFTPKQITPFSADLLSYLNTKFVYLEFTVKRTTTKLLIINTTI</sequence>
<dbReference type="PROSITE" id="PS50878">
    <property type="entry name" value="RT_POL"/>
    <property type="match status" value="1"/>
</dbReference>
<dbReference type="Proteomes" id="UP000325440">
    <property type="component" value="Unassembled WGS sequence"/>
</dbReference>
<feature type="domain" description="Reverse transcriptase" evidence="1">
    <location>
        <begin position="22"/>
        <end position="283"/>
    </location>
</feature>
<dbReference type="SUPFAM" id="SSF56672">
    <property type="entry name" value="DNA/RNA polymerases"/>
    <property type="match status" value="1"/>
</dbReference>
<keyword evidence="3" id="KW-1185">Reference proteome</keyword>
<accession>A0A5E4N3S8</accession>